<sequence length="364" mass="38415">MTHGTPQERIRIAVIFGGRSGEHPVSCISANSVLGHLDRAVFDVTAIGITTSGGWVRVDPDRVLTGAGTKELPAVGAGDPVVLAGDPTVRGASAVAVAGDVLDVDVVFPVLHGPYGEDGTIQGLLEMAGLPYVGPGVLASAAGMDKEFTKKLLAAEGLPVGRWVVLRPGVETLTPEQRDHLGLPVFVKPARAGSSLGVSRVDSWADLADAIAVARQADPKVLVEAAVIGREIECGVLEYPDGRIEASPTAEISVRDGHEFYDFSAKYLEDVATFDIPAKLPDEVTETVRRMAVQAFRALDAQGLARVDFFVGDDGAVVINEVNTMPGFTPISMYPRMWEVGGVSYPELLEVLVRTAVARGTGLR</sequence>
<evidence type="ECO:0000256" key="8">
    <source>
        <dbReference type="ARBA" id="ARBA00022960"/>
    </source>
</evidence>
<dbReference type="GO" id="GO:0008716">
    <property type="term" value="F:D-alanine-D-alanine ligase activity"/>
    <property type="evidence" value="ECO:0007669"/>
    <property type="project" value="UniProtKB-UniRule"/>
</dbReference>
<keyword evidence="5 14" id="KW-0547">Nucleotide-binding</keyword>
<dbReference type="GO" id="GO:0005524">
    <property type="term" value="F:ATP binding"/>
    <property type="evidence" value="ECO:0007669"/>
    <property type="project" value="UniProtKB-UniRule"/>
</dbReference>
<feature type="active site" evidence="13">
    <location>
        <position position="22"/>
    </location>
</feature>
<evidence type="ECO:0000256" key="16">
    <source>
        <dbReference type="PROSITE-ProRule" id="PRU00409"/>
    </source>
</evidence>
<accession>A0A7K1FJT3</accession>
<feature type="binding site" evidence="15">
    <location>
        <position position="308"/>
    </location>
    <ligand>
        <name>Mg(2+)</name>
        <dbReference type="ChEBI" id="CHEBI:18420"/>
        <label>1</label>
    </ligand>
</feature>
<dbReference type="PIRSF" id="PIRSF039102">
    <property type="entry name" value="Ddl/VanB"/>
    <property type="match status" value="1"/>
</dbReference>
<comment type="subcellular location">
    <subcellularLocation>
        <location evidence="12">Cytoplasm</location>
    </subcellularLocation>
</comment>
<name>A0A7K1FJT3_9ACTN</name>
<dbReference type="InterPro" id="IPR005905">
    <property type="entry name" value="D_ala_D_ala"/>
</dbReference>
<feature type="binding site" evidence="14">
    <location>
        <position position="146"/>
    </location>
    <ligand>
        <name>ATP</name>
        <dbReference type="ChEBI" id="CHEBI:30616"/>
    </ligand>
</feature>
<keyword evidence="3 12" id="KW-0436">Ligase</keyword>
<feature type="binding site" evidence="14">
    <location>
        <begin position="224"/>
        <end position="231"/>
    </location>
    <ligand>
        <name>ATP</name>
        <dbReference type="ChEBI" id="CHEBI:30616"/>
    </ligand>
</feature>
<organism evidence="18 19">
    <name type="scientific">Nakamurella alba</name>
    <dbReference type="NCBI Taxonomy" id="2665158"/>
    <lineage>
        <taxon>Bacteria</taxon>
        <taxon>Bacillati</taxon>
        <taxon>Actinomycetota</taxon>
        <taxon>Actinomycetes</taxon>
        <taxon>Nakamurellales</taxon>
        <taxon>Nakamurellaceae</taxon>
        <taxon>Nakamurella</taxon>
    </lineage>
</organism>
<comment type="caution">
    <text evidence="18">The sequence shown here is derived from an EMBL/GenBank/DDBJ whole genome shotgun (WGS) entry which is preliminary data.</text>
</comment>
<evidence type="ECO:0000256" key="14">
    <source>
        <dbReference type="PIRSR" id="PIRSR039102-2"/>
    </source>
</evidence>
<dbReference type="GO" id="GO:0008360">
    <property type="term" value="P:regulation of cell shape"/>
    <property type="evidence" value="ECO:0007669"/>
    <property type="project" value="UniProtKB-KW"/>
</dbReference>
<evidence type="ECO:0000256" key="9">
    <source>
        <dbReference type="ARBA" id="ARBA00022984"/>
    </source>
</evidence>
<keyword evidence="9 12" id="KW-0573">Peptidoglycan synthesis</keyword>
<dbReference type="PROSITE" id="PS00843">
    <property type="entry name" value="DALA_DALA_LIGASE_1"/>
    <property type="match status" value="1"/>
</dbReference>
<dbReference type="SUPFAM" id="SSF56059">
    <property type="entry name" value="Glutathione synthetase ATP-binding domain-like"/>
    <property type="match status" value="1"/>
</dbReference>
<evidence type="ECO:0000313" key="18">
    <source>
        <dbReference type="EMBL" id="MTD13114.1"/>
    </source>
</evidence>
<dbReference type="NCBIfam" id="NF002528">
    <property type="entry name" value="PRK01966.1-4"/>
    <property type="match status" value="1"/>
</dbReference>
<keyword evidence="8 12" id="KW-0133">Cell shape</keyword>
<dbReference type="Gene3D" id="3.30.470.20">
    <property type="entry name" value="ATP-grasp fold, B domain"/>
    <property type="match status" value="1"/>
</dbReference>
<dbReference type="GO" id="GO:0071555">
    <property type="term" value="P:cell wall organization"/>
    <property type="evidence" value="ECO:0007669"/>
    <property type="project" value="UniProtKB-KW"/>
</dbReference>
<dbReference type="Gene3D" id="3.30.1490.20">
    <property type="entry name" value="ATP-grasp fold, A domain"/>
    <property type="match status" value="1"/>
</dbReference>
<dbReference type="PROSITE" id="PS50975">
    <property type="entry name" value="ATP_GRASP"/>
    <property type="match status" value="1"/>
</dbReference>
<protein>
    <recommendedName>
        <fullName evidence="12">D-alanine--D-alanine ligase</fullName>
        <ecNumber evidence="12">6.3.2.4</ecNumber>
    </recommendedName>
    <alternativeName>
        <fullName evidence="12">D-Ala-D-Ala ligase</fullName>
    </alternativeName>
    <alternativeName>
        <fullName evidence="12">D-alanylalanine synthetase</fullName>
    </alternativeName>
</protein>
<evidence type="ECO:0000256" key="11">
    <source>
        <dbReference type="ARBA" id="ARBA00023316"/>
    </source>
</evidence>
<feature type="active site" evidence="13">
    <location>
        <position position="194"/>
    </location>
</feature>
<keyword evidence="19" id="KW-1185">Reference proteome</keyword>
<feature type="active site" evidence="13">
    <location>
        <position position="332"/>
    </location>
</feature>
<dbReference type="Gene3D" id="3.40.50.20">
    <property type="match status" value="1"/>
</dbReference>
<evidence type="ECO:0000256" key="12">
    <source>
        <dbReference type="HAMAP-Rule" id="MF_00047"/>
    </source>
</evidence>
<evidence type="ECO:0000256" key="2">
    <source>
        <dbReference type="ARBA" id="ARBA00010871"/>
    </source>
</evidence>
<dbReference type="FunFam" id="3.30.470.20:FF:000008">
    <property type="entry name" value="D-alanine--D-alanine ligase"/>
    <property type="match status" value="1"/>
</dbReference>
<feature type="binding site" evidence="14">
    <location>
        <begin position="320"/>
        <end position="321"/>
    </location>
    <ligand>
        <name>ATP</name>
        <dbReference type="ChEBI" id="CHEBI:30616"/>
    </ligand>
</feature>
<dbReference type="AlphaFoldDB" id="A0A7K1FJT3"/>
<evidence type="ECO:0000313" key="19">
    <source>
        <dbReference type="Proteomes" id="UP000460221"/>
    </source>
</evidence>
<dbReference type="NCBIfam" id="NF002378">
    <property type="entry name" value="PRK01372.1"/>
    <property type="match status" value="1"/>
</dbReference>
<dbReference type="UniPathway" id="UPA00219"/>
<feature type="binding site" evidence="14">
    <location>
        <begin position="186"/>
        <end position="188"/>
    </location>
    <ligand>
        <name>ATP</name>
        <dbReference type="ChEBI" id="CHEBI:30616"/>
    </ligand>
</feature>
<dbReference type="InterPro" id="IPR011761">
    <property type="entry name" value="ATP-grasp"/>
</dbReference>
<comment type="function">
    <text evidence="12">Cell wall formation.</text>
</comment>
<comment type="catalytic activity">
    <reaction evidence="12">
        <text>2 D-alanine + ATP = D-alanyl-D-alanine + ADP + phosphate + H(+)</text>
        <dbReference type="Rhea" id="RHEA:11224"/>
        <dbReference type="ChEBI" id="CHEBI:15378"/>
        <dbReference type="ChEBI" id="CHEBI:30616"/>
        <dbReference type="ChEBI" id="CHEBI:43474"/>
        <dbReference type="ChEBI" id="CHEBI:57416"/>
        <dbReference type="ChEBI" id="CHEBI:57822"/>
        <dbReference type="ChEBI" id="CHEBI:456216"/>
        <dbReference type="EC" id="6.3.2.4"/>
    </reaction>
</comment>
<evidence type="ECO:0000256" key="5">
    <source>
        <dbReference type="ARBA" id="ARBA00022741"/>
    </source>
</evidence>
<dbReference type="InterPro" id="IPR000291">
    <property type="entry name" value="D-Ala_lig_Van_CS"/>
</dbReference>
<evidence type="ECO:0000256" key="6">
    <source>
        <dbReference type="ARBA" id="ARBA00022840"/>
    </source>
</evidence>
<keyword evidence="12" id="KW-0963">Cytoplasm</keyword>
<gene>
    <name evidence="12" type="primary">ddl</name>
    <name evidence="18" type="ORF">GIS00_04035</name>
</gene>
<evidence type="ECO:0000256" key="13">
    <source>
        <dbReference type="PIRSR" id="PIRSR039102-1"/>
    </source>
</evidence>
<dbReference type="Proteomes" id="UP000460221">
    <property type="component" value="Unassembled WGS sequence"/>
</dbReference>
<feature type="binding site" evidence="14">
    <location>
        <begin position="194"/>
        <end position="195"/>
    </location>
    <ligand>
        <name>ATP</name>
        <dbReference type="ChEBI" id="CHEBI:30616"/>
    </ligand>
</feature>
<dbReference type="SUPFAM" id="SSF52440">
    <property type="entry name" value="PreATP-grasp domain"/>
    <property type="match status" value="1"/>
</dbReference>
<dbReference type="NCBIfam" id="TIGR01205">
    <property type="entry name" value="D_ala_D_alaTIGR"/>
    <property type="match status" value="1"/>
</dbReference>
<feature type="binding site" evidence="15">
    <location>
        <position position="321"/>
    </location>
    <ligand>
        <name>Mg(2+)</name>
        <dbReference type="ChEBI" id="CHEBI:18420"/>
        <label>1</label>
    </ligand>
</feature>
<evidence type="ECO:0000256" key="3">
    <source>
        <dbReference type="ARBA" id="ARBA00022598"/>
    </source>
</evidence>
<dbReference type="EC" id="6.3.2.4" evidence="12"/>
<dbReference type="Pfam" id="PF01820">
    <property type="entry name" value="Dala_Dala_lig_N"/>
    <property type="match status" value="1"/>
</dbReference>
<comment type="similarity">
    <text evidence="2 12">Belongs to the D-alanine--D-alanine ligase family.</text>
</comment>
<dbReference type="PANTHER" id="PTHR23132">
    <property type="entry name" value="D-ALANINE--D-ALANINE LIGASE"/>
    <property type="match status" value="1"/>
</dbReference>
<evidence type="ECO:0000256" key="4">
    <source>
        <dbReference type="ARBA" id="ARBA00022723"/>
    </source>
</evidence>
<keyword evidence="6 16" id="KW-0067">ATP-binding</keyword>
<evidence type="ECO:0000256" key="7">
    <source>
        <dbReference type="ARBA" id="ARBA00022842"/>
    </source>
</evidence>
<dbReference type="HAMAP" id="MF_00047">
    <property type="entry name" value="Dala_Dala_lig"/>
    <property type="match status" value="1"/>
</dbReference>
<comment type="cofactor">
    <cofactor evidence="15">
        <name>Mg(2+)</name>
        <dbReference type="ChEBI" id="CHEBI:18420"/>
    </cofactor>
    <cofactor evidence="15">
        <name>Mn(2+)</name>
        <dbReference type="ChEBI" id="CHEBI:29035"/>
    </cofactor>
    <text evidence="15">Binds 2 magnesium or manganese ions per subunit.</text>
</comment>
<dbReference type="InterPro" id="IPR016185">
    <property type="entry name" value="PreATP-grasp_dom_sf"/>
</dbReference>
<comment type="cofactor">
    <cofactor evidence="1">
        <name>Mn(2+)</name>
        <dbReference type="ChEBI" id="CHEBI:29035"/>
    </cofactor>
</comment>
<evidence type="ECO:0000256" key="15">
    <source>
        <dbReference type="PIRSR" id="PIRSR039102-3"/>
    </source>
</evidence>
<reference evidence="18 19" key="1">
    <citation type="submission" date="2019-11" db="EMBL/GenBank/DDBJ databases">
        <authorList>
            <person name="Jiang L.-Q."/>
        </authorList>
    </citation>
    <scope>NUCLEOTIDE SEQUENCE [LARGE SCALE GENOMIC DNA]</scope>
    <source>
        <strain evidence="18 19">YIM 132087</strain>
    </source>
</reference>
<keyword evidence="11 12" id="KW-0961">Cell wall biogenesis/degradation</keyword>
<keyword evidence="4 15" id="KW-0479">Metal-binding</keyword>
<dbReference type="InterPro" id="IPR011095">
    <property type="entry name" value="Dala_Dala_lig_C"/>
</dbReference>
<evidence type="ECO:0000256" key="10">
    <source>
        <dbReference type="ARBA" id="ARBA00023211"/>
    </source>
</evidence>
<proteinExistence type="inferred from homology"/>
<dbReference type="Pfam" id="PF07478">
    <property type="entry name" value="Dala_Dala_lig_C"/>
    <property type="match status" value="1"/>
</dbReference>
<comment type="pathway">
    <text evidence="12">Cell wall biogenesis; peptidoglycan biosynthesis.</text>
</comment>
<dbReference type="PROSITE" id="PS00844">
    <property type="entry name" value="DALA_DALA_LIGASE_2"/>
    <property type="match status" value="1"/>
</dbReference>
<dbReference type="GO" id="GO:0005829">
    <property type="term" value="C:cytosol"/>
    <property type="evidence" value="ECO:0007669"/>
    <property type="project" value="TreeGrafter"/>
</dbReference>
<feature type="domain" description="ATP-grasp" evidence="17">
    <location>
        <begin position="150"/>
        <end position="354"/>
    </location>
</feature>
<dbReference type="GO" id="GO:0046872">
    <property type="term" value="F:metal ion binding"/>
    <property type="evidence" value="ECO:0007669"/>
    <property type="project" value="UniProtKB-KW"/>
</dbReference>
<dbReference type="RefSeq" id="WP_154767045.1">
    <property type="nucleotide sequence ID" value="NZ_WLYK01000001.1"/>
</dbReference>
<dbReference type="GO" id="GO:0009252">
    <property type="term" value="P:peptidoglycan biosynthetic process"/>
    <property type="evidence" value="ECO:0007669"/>
    <property type="project" value="UniProtKB-UniRule"/>
</dbReference>
<dbReference type="PANTHER" id="PTHR23132:SF25">
    <property type="entry name" value="D-ALANINE--D-ALANINE LIGASE A"/>
    <property type="match status" value="1"/>
</dbReference>
<feature type="binding site" evidence="15">
    <location>
        <position position="321"/>
    </location>
    <ligand>
        <name>Mg(2+)</name>
        <dbReference type="ChEBI" id="CHEBI:18420"/>
        <label>2</label>
    </ligand>
</feature>
<keyword evidence="10 15" id="KW-0464">Manganese</keyword>
<dbReference type="InterPro" id="IPR011127">
    <property type="entry name" value="Dala_Dala_lig_N"/>
</dbReference>
<evidence type="ECO:0000259" key="17">
    <source>
        <dbReference type="PROSITE" id="PS50975"/>
    </source>
</evidence>
<evidence type="ECO:0000256" key="1">
    <source>
        <dbReference type="ARBA" id="ARBA00001936"/>
    </source>
</evidence>
<dbReference type="InterPro" id="IPR013815">
    <property type="entry name" value="ATP_grasp_subdomain_1"/>
</dbReference>
<keyword evidence="7 15" id="KW-0460">Magnesium</keyword>
<feature type="binding site" evidence="15">
    <location>
        <position position="323"/>
    </location>
    <ligand>
        <name>Mg(2+)</name>
        <dbReference type="ChEBI" id="CHEBI:18420"/>
        <label>2</label>
    </ligand>
</feature>
<dbReference type="EMBL" id="WLYK01000001">
    <property type="protein sequence ID" value="MTD13114.1"/>
    <property type="molecule type" value="Genomic_DNA"/>
</dbReference>